<keyword evidence="7" id="KW-0448">Lipopolysaccharide biosynthesis</keyword>
<dbReference type="Proteomes" id="UP000007934">
    <property type="component" value="Chromosome"/>
</dbReference>
<dbReference type="Gene3D" id="3.40.50.2000">
    <property type="entry name" value="Glycogen Phosphorylase B"/>
    <property type="match status" value="2"/>
</dbReference>
<comment type="similarity">
    <text evidence="9">Belongs to the glycosyltransferase 9 family.</text>
</comment>
<sequence length="338" mass="38321">MKVGIIRLSAMGDVIVSAVFLPFLKQHYPHAQIHWFVDSLFAPLLKHSPYIDKLHILPYKQTLRTKNPLKIWRFLRSLREIESLDILIDMQGLFKSALLGAWLSKKAFIGFDRSSIREPLASFFYNHKVAIPYSAHILKRNQAVLEKGFSMLGACAWDNYLEQRHQAFYLPSCPTLKELNNPRPKVLFVLEASKPNKIYPWENFAQVGRALQNIGLEIVLLWHTHLDHAQALYNALKPHIATTLLPPLPLESVKTLVSSMHAVVGGDTGIVHLAWALQIPSVTLYGNTPKERFELKGKHHIALVGNAQANYSKKDFSIQNIPPQEVAQAILQVLKETP</sequence>
<keyword evidence="4" id="KW-0997">Cell inner membrane</keyword>
<evidence type="ECO:0000256" key="11">
    <source>
        <dbReference type="ARBA" id="ARBA00044190"/>
    </source>
</evidence>
<organism evidence="14 15">
    <name type="scientific">Helicobacter felis (strain ATCC 49179 / CCUG 28539 / NCTC 12436 / CS1)</name>
    <dbReference type="NCBI Taxonomy" id="936155"/>
    <lineage>
        <taxon>Bacteria</taxon>
        <taxon>Pseudomonadati</taxon>
        <taxon>Campylobacterota</taxon>
        <taxon>Epsilonproteobacteria</taxon>
        <taxon>Campylobacterales</taxon>
        <taxon>Helicobacteraceae</taxon>
        <taxon>Helicobacter</taxon>
    </lineage>
</organism>
<evidence type="ECO:0000256" key="6">
    <source>
        <dbReference type="ARBA" id="ARBA00022679"/>
    </source>
</evidence>
<evidence type="ECO:0000256" key="2">
    <source>
        <dbReference type="ARBA" id="ARBA00004713"/>
    </source>
</evidence>
<keyword evidence="6" id="KW-0808">Transferase</keyword>
<comment type="pathway">
    <text evidence="2">Bacterial outer membrane biogenesis; LPS core biosynthesis.</text>
</comment>
<dbReference type="GO" id="GO:0009244">
    <property type="term" value="P:lipopolysaccharide core region biosynthetic process"/>
    <property type="evidence" value="ECO:0007669"/>
    <property type="project" value="InterPro"/>
</dbReference>
<name>E7AAS9_HELFC</name>
<keyword evidence="8" id="KW-0472">Membrane</keyword>
<protein>
    <recommendedName>
        <fullName evidence="11">Lipopolysaccharide heptosyltransferase 1</fullName>
        <ecNumber evidence="10">2.4.99.23</ecNumber>
    </recommendedName>
    <alternativeName>
        <fullName evidence="12">ADP-heptose:lipopolysaccharide heptosyltransferase I</fullName>
    </alternativeName>
</protein>
<evidence type="ECO:0000256" key="12">
    <source>
        <dbReference type="ARBA" id="ARBA00044330"/>
    </source>
</evidence>
<dbReference type="PANTHER" id="PTHR30160:SF19">
    <property type="entry name" value="LIPOPOLYSACCHARIDE HEPTOSYLTRANSFERASE 1"/>
    <property type="match status" value="1"/>
</dbReference>
<evidence type="ECO:0000256" key="1">
    <source>
        <dbReference type="ARBA" id="ARBA00004515"/>
    </source>
</evidence>
<gene>
    <name evidence="14" type="primary">waaC</name>
    <name evidence="14" type="ordered locus">Hfelis_06660</name>
</gene>
<comment type="subcellular location">
    <subcellularLocation>
        <location evidence="1">Cell inner membrane</location>
        <topology evidence="1">Peripheral membrane protein</topology>
        <orientation evidence="1">Cytoplasmic side</orientation>
    </subcellularLocation>
</comment>
<evidence type="ECO:0000313" key="15">
    <source>
        <dbReference type="Proteomes" id="UP000007934"/>
    </source>
</evidence>
<dbReference type="CDD" id="cd03789">
    <property type="entry name" value="GT9_LPS_heptosyltransferase"/>
    <property type="match status" value="1"/>
</dbReference>
<evidence type="ECO:0000313" key="14">
    <source>
        <dbReference type="EMBL" id="CBY82750.1"/>
    </source>
</evidence>
<dbReference type="EC" id="2.4.99.23" evidence="10"/>
<dbReference type="GO" id="GO:0008713">
    <property type="term" value="F:ADP-heptose-lipopolysaccharide heptosyltransferase activity"/>
    <property type="evidence" value="ECO:0007669"/>
    <property type="project" value="TreeGrafter"/>
</dbReference>
<dbReference type="InterPro" id="IPR051199">
    <property type="entry name" value="LPS_LOS_Heptosyltrfase"/>
</dbReference>
<dbReference type="OrthoDB" id="9760688at2"/>
<accession>E7AAS9</accession>
<dbReference type="AlphaFoldDB" id="E7AAS9"/>
<dbReference type="RefSeq" id="WP_013469119.1">
    <property type="nucleotide sequence ID" value="NC_014810.2"/>
</dbReference>
<evidence type="ECO:0000256" key="4">
    <source>
        <dbReference type="ARBA" id="ARBA00022519"/>
    </source>
</evidence>
<dbReference type="GeneID" id="36133365"/>
<dbReference type="HOGENOM" id="CLU_038371_6_0_7"/>
<keyword evidence="15" id="KW-1185">Reference proteome</keyword>
<comment type="catalytic activity">
    <reaction evidence="13">
        <text>an alpha-Kdo-(2-&gt;4)-alpha-Kdo-(2-&gt;6)-lipid A + ADP-L-glycero-beta-D-manno-heptose = an L-alpha-D-Hep-(1-&gt;5)-[alpha-Kdo-(2-&gt;4)]-alpha-Kdo-(2-&gt;6)-lipid A + ADP + H(+)</text>
        <dbReference type="Rhea" id="RHEA:74067"/>
        <dbReference type="ChEBI" id="CHEBI:15378"/>
        <dbReference type="ChEBI" id="CHEBI:61506"/>
        <dbReference type="ChEBI" id="CHEBI:176431"/>
        <dbReference type="ChEBI" id="CHEBI:193068"/>
        <dbReference type="ChEBI" id="CHEBI:456216"/>
        <dbReference type="EC" id="2.4.99.23"/>
    </reaction>
</comment>
<dbReference type="NCBIfam" id="TIGR02193">
    <property type="entry name" value="heptsyl_trn_I"/>
    <property type="match status" value="1"/>
</dbReference>
<dbReference type="GO" id="GO:0005829">
    <property type="term" value="C:cytosol"/>
    <property type="evidence" value="ECO:0007669"/>
    <property type="project" value="TreeGrafter"/>
</dbReference>
<dbReference type="PANTHER" id="PTHR30160">
    <property type="entry name" value="TETRAACYLDISACCHARIDE 4'-KINASE-RELATED"/>
    <property type="match status" value="1"/>
</dbReference>
<evidence type="ECO:0000256" key="13">
    <source>
        <dbReference type="ARBA" id="ARBA00049201"/>
    </source>
</evidence>
<dbReference type="Pfam" id="PF01075">
    <property type="entry name" value="Glyco_transf_9"/>
    <property type="match status" value="1"/>
</dbReference>
<reference evidence="14 15" key="1">
    <citation type="journal article" date="2011" name="Genome Biol. Evol.">
        <title>Comparative whole genome sequence analysis of the carcinogenic bacterial model pathogen Helicobacter felis.</title>
        <authorList>
            <person name="Arnold I.C."/>
            <person name="Zigova Z."/>
            <person name="Holden M."/>
            <person name="Lawley T.D."/>
            <person name="Rad R."/>
            <person name="Dougan G."/>
            <person name="Falkow S."/>
            <person name="Bentley S.D."/>
            <person name="Muller A."/>
        </authorList>
    </citation>
    <scope>NUCLEOTIDE SEQUENCE [LARGE SCALE GENOMIC DNA]</scope>
    <source>
        <strain evidence="15">ATCC 49179 / CCUG 28539 / NCTC 12436 / CS1</strain>
    </source>
</reference>
<dbReference type="KEGG" id="hfe:HFELIS_06660"/>
<keyword evidence="5" id="KW-0328">Glycosyltransferase</keyword>
<evidence type="ECO:0000256" key="5">
    <source>
        <dbReference type="ARBA" id="ARBA00022676"/>
    </source>
</evidence>
<dbReference type="EMBL" id="FQ670179">
    <property type="protein sequence ID" value="CBY82750.1"/>
    <property type="molecule type" value="Genomic_DNA"/>
</dbReference>
<evidence type="ECO:0000256" key="7">
    <source>
        <dbReference type="ARBA" id="ARBA00022985"/>
    </source>
</evidence>
<evidence type="ECO:0000256" key="9">
    <source>
        <dbReference type="ARBA" id="ARBA00043995"/>
    </source>
</evidence>
<dbReference type="GO" id="GO:0005886">
    <property type="term" value="C:plasma membrane"/>
    <property type="evidence" value="ECO:0007669"/>
    <property type="project" value="UniProtKB-SubCell"/>
</dbReference>
<dbReference type="eggNOG" id="COG0859">
    <property type="taxonomic scope" value="Bacteria"/>
</dbReference>
<evidence type="ECO:0000256" key="10">
    <source>
        <dbReference type="ARBA" id="ARBA00044041"/>
    </source>
</evidence>
<dbReference type="STRING" id="936155.HFELIS_06660"/>
<evidence type="ECO:0000256" key="8">
    <source>
        <dbReference type="ARBA" id="ARBA00023136"/>
    </source>
</evidence>
<dbReference type="InterPro" id="IPR002201">
    <property type="entry name" value="Glyco_trans_9"/>
</dbReference>
<evidence type="ECO:0000256" key="3">
    <source>
        <dbReference type="ARBA" id="ARBA00022475"/>
    </source>
</evidence>
<keyword evidence="3" id="KW-1003">Cell membrane</keyword>
<dbReference type="SUPFAM" id="SSF53756">
    <property type="entry name" value="UDP-Glycosyltransferase/glycogen phosphorylase"/>
    <property type="match status" value="1"/>
</dbReference>
<dbReference type="InterPro" id="IPR011908">
    <property type="entry name" value="LipoPS_heptosylTferase-I"/>
</dbReference>
<proteinExistence type="inferred from homology"/>